<protein>
    <recommendedName>
        <fullName evidence="4">Inosine/uridine-preferring nucleoside hydrolase domain-containing protein</fullName>
    </recommendedName>
</protein>
<dbReference type="Gene3D" id="3.90.245.10">
    <property type="entry name" value="Ribonucleoside hydrolase-like"/>
    <property type="match status" value="1"/>
</dbReference>
<reference evidence="2 3" key="1">
    <citation type="submission" date="2021-02" db="EMBL/GenBank/DDBJ databases">
        <title>Genome assembly of Pseudopithomyces chartarum.</title>
        <authorList>
            <person name="Jauregui R."/>
            <person name="Singh J."/>
            <person name="Voisey C."/>
        </authorList>
    </citation>
    <scope>NUCLEOTIDE SEQUENCE [LARGE SCALE GENOMIC DNA]</scope>
    <source>
        <strain evidence="2 3">AGR01</strain>
    </source>
</reference>
<gene>
    <name evidence="2" type="ORF">GRF29_154g4329</name>
</gene>
<keyword evidence="1" id="KW-0812">Transmembrane</keyword>
<sequence length="370" mass="40456">MAIKNSNSLQRVLRYGLAYLAIFAIGAHTDSCKTNLIVDTDIFSDVESVQSSHSSSIKLSRLRSDILLSDVAALLLAATLPNVSLLAVNVNYPSAYSALAASAVLNHYGHPNTSIGLRRPYNNESFFDDWAYGLGEYASKIAYHYSGGSLPWFTPERSWDPVRLYRRMLAESADESVTIASIGFFDNLSGLLNSSGDAYSPLTGPELITKKVKKLAVMGGGYPSGHEFNFFGDNPLTTAHVVNNWPRDVPVTFLGTEVGDEVLTGAKLTTEGPKGDLARAAYGWYVGYNTTRMSWDPLTVAYAVMGLGSWFEYRNTAGYNHVLANGSNVWVADESVTNQHYLQLAKDNATVANELDELYLKGVQRFSEGK</sequence>
<dbReference type="PANTHER" id="PTHR43264">
    <property type="match status" value="1"/>
</dbReference>
<keyword evidence="1" id="KW-0472">Membrane</keyword>
<evidence type="ECO:0000313" key="3">
    <source>
        <dbReference type="Proteomes" id="UP001280581"/>
    </source>
</evidence>
<organism evidence="2 3">
    <name type="scientific">Pseudopithomyces chartarum</name>
    <dbReference type="NCBI Taxonomy" id="1892770"/>
    <lineage>
        <taxon>Eukaryota</taxon>
        <taxon>Fungi</taxon>
        <taxon>Dikarya</taxon>
        <taxon>Ascomycota</taxon>
        <taxon>Pezizomycotina</taxon>
        <taxon>Dothideomycetes</taxon>
        <taxon>Pleosporomycetidae</taxon>
        <taxon>Pleosporales</taxon>
        <taxon>Massarineae</taxon>
        <taxon>Didymosphaeriaceae</taxon>
        <taxon>Pseudopithomyces</taxon>
    </lineage>
</organism>
<dbReference type="AlphaFoldDB" id="A0AAN6LQE2"/>
<name>A0AAN6LQE2_9PLEO</name>
<proteinExistence type="predicted"/>
<dbReference type="InterPro" id="IPR036452">
    <property type="entry name" value="Ribo_hydro-like"/>
</dbReference>
<evidence type="ECO:0000313" key="2">
    <source>
        <dbReference type="EMBL" id="KAK3202569.1"/>
    </source>
</evidence>
<dbReference type="GO" id="GO:0016799">
    <property type="term" value="F:hydrolase activity, hydrolyzing N-glycosyl compounds"/>
    <property type="evidence" value="ECO:0007669"/>
    <property type="project" value="InterPro"/>
</dbReference>
<dbReference type="SUPFAM" id="SSF53590">
    <property type="entry name" value="Nucleoside hydrolase"/>
    <property type="match status" value="1"/>
</dbReference>
<dbReference type="Proteomes" id="UP001280581">
    <property type="component" value="Unassembled WGS sequence"/>
</dbReference>
<evidence type="ECO:0008006" key="4">
    <source>
        <dbReference type="Google" id="ProtNLM"/>
    </source>
</evidence>
<comment type="caution">
    <text evidence="2">The sequence shown here is derived from an EMBL/GenBank/DDBJ whole genome shotgun (WGS) entry which is preliminary data.</text>
</comment>
<keyword evidence="1" id="KW-1133">Transmembrane helix</keyword>
<dbReference type="EMBL" id="WVTA01000013">
    <property type="protein sequence ID" value="KAK3202569.1"/>
    <property type="molecule type" value="Genomic_DNA"/>
</dbReference>
<keyword evidence="3" id="KW-1185">Reference proteome</keyword>
<accession>A0AAN6LQE2</accession>
<dbReference type="PANTHER" id="PTHR43264:SF1">
    <property type="entry name" value="INOSINE_URIDINE-PREFERRING NUCLEOSIDE HYDROLASE DOMAIN-CONTAINING PROTEIN"/>
    <property type="match status" value="1"/>
</dbReference>
<evidence type="ECO:0000256" key="1">
    <source>
        <dbReference type="SAM" id="Phobius"/>
    </source>
</evidence>
<feature type="transmembrane region" description="Helical" evidence="1">
    <location>
        <begin position="12"/>
        <end position="29"/>
    </location>
</feature>